<evidence type="ECO:0000313" key="3">
    <source>
        <dbReference type="Proteomes" id="UP000311605"/>
    </source>
</evidence>
<dbReference type="Proteomes" id="UP000311605">
    <property type="component" value="Unassembled WGS sequence"/>
</dbReference>
<organism evidence="2 3">
    <name type="scientific">Aliirhizobium smilacinae</name>
    <dbReference type="NCBI Taxonomy" id="1395944"/>
    <lineage>
        <taxon>Bacteria</taxon>
        <taxon>Pseudomonadati</taxon>
        <taxon>Pseudomonadota</taxon>
        <taxon>Alphaproteobacteria</taxon>
        <taxon>Hyphomicrobiales</taxon>
        <taxon>Rhizobiaceae</taxon>
        <taxon>Aliirhizobium</taxon>
    </lineage>
</organism>
<keyword evidence="1" id="KW-1133">Transmembrane helix</keyword>
<dbReference type="EMBL" id="VDMN01000002">
    <property type="protein sequence ID" value="TNM63767.1"/>
    <property type="molecule type" value="Genomic_DNA"/>
</dbReference>
<feature type="transmembrane region" description="Helical" evidence="1">
    <location>
        <begin position="124"/>
        <end position="148"/>
    </location>
</feature>
<evidence type="ECO:0000256" key="1">
    <source>
        <dbReference type="SAM" id="Phobius"/>
    </source>
</evidence>
<gene>
    <name evidence="2" type="ORF">FHP24_13345</name>
</gene>
<dbReference type="InterPro" id="IPR009495">
    <property type="entry name" value="NrsF"/>
</dbReference>
<reference evidence="2 3" key="1">
    <citation type="submission" date="2019-06" db="EMBL/GenBank/DDBJ databases">
        <title>The draft genome of Rhizobium smilacinae PTYR-5.</title>
        <authorList>
            <person name="Liu L."/>
            <person name="Li L."/>
            <person name="Zhang X."/>
        </authorList>
    </citation>
    <scope>NUCLEOTIDE SEQUENCE [LARGE SCALE GENOMIC DNA]</scope>
    <source>
        <strain evidence="2 3">PTYR-5</strain>
    </source>
</reference>
<dbReference type="OrthoDB" id="7764375at2"/>
<dbReference type="AlphaFoldDB" id="A0A5C4XKH2"/>
<feature type="transmembrane region" description="Helical" evidence="1">
    <location>
        <begin position="21"/>
        <end position="43"/>
    </location>
</feature>
<feature type="transmembrane region" description="Helical" evidence="1">
    <location>
        <begin position="160"/>
        <end position="178"/>
    </location>
</feature>
<name>A0A5C4XKH2_9HYPH</name>
<comment type="caution">
    <text evidence="2">The sequence shown here is derived from an EMBL/GenBank/DDBJ whole genome shotgun (WGS) entry which is preliminary data.</text>
</comment>
<feature type="transmembrane region" description="Helical" evidence="1">
    <location>
        <begin position="92"/>
        <end position="109"/>
    </location>
</feature>
<keyword evidence="1" id="KW-0812">Transmembrane</keyword>
<evidence type="ECO:0000313" key="2">
    <source>
        <dbReference type="EMBL" id="TNM63767.1"/>
    </source>
</evidence>
<protein>
    <submittedName>
        <fullName evidence="2">DUF1109 family protein</fullName>
    </submittedName>
</protein>
<sequence>MTDDLIDRLATDLKPVRPGALGRLLACTLLPGLILSAALILLGHGLRPDLAQALPTPAFWVKSIYPLALALIGLCALMVVARPGGVPRNAGFASLLIYLALASLGLWQLRLSPSSDYPNLIFGISYWLCPFIILVAAIPVYGAIILFLRRGAPTHIRLTGFVAGLTAGAIGAWTYSWGCIENGLPFVAIWYTSGIILTGLIGMLLSRRLLHW</sequence>
<accession>A0A5C4XKH2</accession>
<feature type="transmembrane region" description="Helical" evidence="1">
    <location>
        <begin position="184"/>
        <end position="205"/>
    </location>
</feature>
<dbReference type="Pfam" id="PF06532">
    <property type="entry name" value="NrsF"/>
    <property type="match status" value="1"/>
</dbReference>
<proteinExistence type="predicted"/>
<keyword evidence="3" id="KW-1185">Reference proteome</keyword>
<keyword evidence="1" id="KW-0472">Membrane</keyword>
<feature type="transmembrane region" description="Helical" evidence="1">
    <location>
        <begin position="63"/>
        <end position="80"/>
    </location>
</feature>
<dbReference type="RefSeq" id="WP_139676672.1">
    <property type="nucleotide sequence ID" value="NZ_VDMN01000002.1"/>
</dbReference>